<name>E4Y1E2_OIKDI</name>
<proteinExistence type="predicted"/>
<evidence type="ECO:0000313" key="2">
    <source>
        <dbReference type="EMBL" id="CBY15686.1"/>
    </source>
</evidence>
<dbReference type="InParanoid" id="E4Y1E2"/>
<dbReference type="Proteomes" id="UP000001307">
    <property type="component" value="Unassembled WGS sequence"/>
</dbReference>
<gene>
    <name evidence="2" type="ORF">GSOID_T00013992001</name>
</gene>
<keyword evidence="3" id="KW-1185">Reference proteome</keyword>
<feature type="non-terminal residue" evidence="2">
    <location>
        <position position="98"/>
    </location>
</feature>
<keyword evidence="1" id="KW-0732">Signal</keyword>
<reference evidence="2" key="1">
    <citation type="journal article" date="2010" name="Science">
        <title>Plasticity of animal genome architecture unmasked by rapid evolution of a pelagic tunicate.</title>
        <authorList>
            <person name="Denoeud F."/>
            <person name="Henriet S."/>
            <person name="Mungpakdee S."/>
            <person name="Aury J.M."/>
            <person name="Da Silva C."/>
            <person name="Brinkmann H."/>
            <person name="Mikhaleva J."/>
            <person name="Olsen L.C."/>
            <person name="Jubin C."/>
            <person name="Canestro C."/>
            <person name="Bouquet J.M."/>
            <person name="Danks G."/>
            <person name="Poulain J."/>
            <person name="Campsteijn C."/>
            <person name="Adamski M."/>
            <person name="Cross I."/>
            <person name="Yadetie F."/>
            <person name="Muffato M."/>
            <person name="Louis A."/>
            <person name="Butcher S."/>
            <person name="Tsagkogeorga G."/>
            <person name="Konrad A."/>
            <person name="Singh S."/>
            <person name="Jensen M.F."/>
            <person name="Cong E.H."/>
            <person name="Eikeseth-Otteraa H."/>
            <person name="Noel B."/>
            <person name="Anthouard V."/>
            <person name="Porcel B.M."/>
            <person name="Kachouri-Lafond R."/>
            <person name="Nishino A."/>
            <person name="Ugolini M."/>
            <person name="Chourrout P."/>
            <person name="Nishida H."/>
            <person name="Aasland R."/>
            <person name="Huzurbazar S."/>
            <person name="Westhof E."/>
            <person name="Delsuc F."/>
            <person name="Lehrach H."/>
            <person name="Reinhardt R."/>
            <person name="Weissenbach J."/>
            <person name="Roy S.W."/>
            <person name="Artiguenave F."/>
            <person name="Postlethwait J.H."/>
            <person name="Manak J.R."/>
            <person name="Thompson E.M."/>
            <person name="Jaillon O."/>
            <person name="Du Pasquier L."/>
            <person name="Boudinot P."/>
            <person name="Liberles D.A."/>
            <person name="Volff J.N."/>
            <person name="Philippe H."/>
            <person name="Lenhard B."/>
            <person name="Roest Crollius H."/>
            <person name="Wincker P."/>
            <person name="Chourrout D."/>
        </authorList>
    </citation>
    <scope>NUCLEOTIDE SEQUENCE [LARGE SCALE GENOMIC DNA]</scope>
</reference>
<feature type="signal peptide" evidence="1">
    <location>
        <begin position="1"/>
        <end position="18"/>
    </location>
</feature>
<dbReference type="EMBL" id="FN653609">
    <property type="protein sequence ID" value="CBY15686.1"/>
    <property type="molecule type" value="Genomic_DNA"/>
</dbReference>
<feature type="chain" id="PRO_5003190714" evidence="1">
    <location>
        <begin position="19"/>
        <end position="98"/>
    </location>
</feature>
<sequence length="98" mass="11030">MVMIKGLVGLGLAAVGAAFDFSVEQRSIEVPRIGTDVNVTCGGKEIAITVSPQYIQRNSMWLRDGSFLRHLFNKNFFQKKEKMEIKERLSNLKWGGIL</sequence>
<organism evidence="2">
    <name type="scientific">Oikopleura dioica</name>
    <name type="common">Tunicate</name>
    <dbReference type="NCBI Taxonomy" id="34765"/>
    <lineage>
        <taxon>Eukaryota</taxon>
        <taxon>Metazoa</taxon>
        <taxon>Chordata</taxon>
        <taxon>Tunicata</taxon>
        <taxon>Appendicularia</taxon>
        <taxon>Copelata</taxon>
        <taxon>Oikopleuridae</taxon>
        <taxon>Oikopleura</taxon>
    </lineage>
</organism>
<accession>E4Y1E2</accession>
<evidence type="ECO:0000313" key="3">
    <source>
        <dbReference type="Proteomes" id="UP000001307"/>
    </source>
</evidence>
<dbReference type="AlphaFoldDB" id="E4Y1E2"/>
<evidence type="ECO:0000256" key="1">
    <source>
        <dbReference type="SAM" id="SignalP"/>
    </source>
</evidence>
<protein>
    <submittedName>
        <fullName evidence="2">Uncharacterized protein</fullName>
    </submittedName>
</protein>